<dbReference type="PANTHER" id="PTHR43778">
    <property type="entry name" value="PYRUVATE CARBOXYLASE"/>
    <property type="match status" value="1"/>
</dbReference>
<dbReference type="InterPro" id="IPR016185">
    <property type="entry name" value="PreATP-grasp_dom_sf"/>
</dbReference>
<sequence length="576" mass="64496">MKKILIANRGEIALRIMQAASEMGIETVAIYAEEDKFSMHRFKADEAYRIGQGKEAAEAYLDSEAIIKIAQETEADAIHPGYGFLSENIDFAHRVEEAGLIFIGPSLKHLDIFGDKIKARQAVEAAGLRTLPERVDSVSLEGVLNFARGYGYPVGIKAALGSCRMRVARNEAEVRASYARAKSEAQTFAGSSRVYVEKYIENAKHIEVQILGDQHGNVRQLFERDYSIQQRNQKNIEIAPAVGLSQTLRMHINNAALKLAKSVDYVNAGTVKFLVTDNDFYFIEVKPCIQASHTVTEMITGIDLVVSQLKIAMGLSLESMGIPEQSQLKMQGVALQARIRAEKTENNFYPAPGKIEAYYASGGCGVRLDVGNAYVGYELLPYFDTLLVKAVTYAPDFDEAARKMARVLREFCIQGVETNLPFLINIVEHPVFLTGQAKTSFIDQTPELFTSEPTVSPSTKILNYISDITVNGFPELEDKINPFFLMYPQVLLDYKEKQKRYEAITHLDTPTFFYGMYQGEEIEVQLEKGKVLVIHLELIGAANDTGYRTLFFNINGERREIRVEERSVQKQDAESP</sequence>
<keyword evidence="2 5" id="KW-0547">Nucleotide-binding</keyword>
<dbReference type="Pfam" id="PF00289">
    <property type="entry name" value="Biotin_carb_N"/>
    <property type="match status" value="1"/>
</dbReference>
<evidence type="ECO:0000259" key="6">
    <source>
        <dbReference type="PROSITE" id="PS50975"/>
    </source>
</evidence>
<gene>
    <name evidence="8" type="ORF">AALA52_08750</name>
</gene>
<dbReference type="PROSITE" id="PS50975">
    <property type="entry name" value="ATP_GRASP"/>
    <property type="match status" value="1"/>
</dbReference>
<evidence type="ECO:0000256" key="1">
    <source>
        <dbReference type="ARBA" id="ARBA00022598"/>
    </source>
</evidence>
<accession>A0ABV4D7F5</accession>
<evidence type="ECO:0000256" key="2">
    <source>
        <dbReference type="ARBA" id="ARBA00022741"/>
    </source>
</evidence>
<proteinExistence type="predicted"/>
<dbReference type="Pfam" id="PF02786">
    <property type="entry name" value="CPSase_L_D2"/>
    <property type="match status" value="1"/>
</dbReference>
<dbReference type="InterPro" id="IPR005481">
    <property type="entry name" value="BC-like_N"/>
</dbReference>
<keyword evidence="9" id="KW-1185">Reference proteome</keyword>
<dbReference type="InterPro" id="IPR005482">
    <property type="entry name" value="Biotin_COase_C"/>
</dbReference>
<dbReference type="Gene3D" id="3.10.600.10">
    <property type="entry name" value="pyruvate carboxylase f1077a mutant domain"/>
    <property type="match status" value="1"/>
</dbReference>
<evidence type="ECO:0000313" key="9">
    <source>
        <dbReference type="Proteomes" id="UP001565283"/>
    </source>
</evidence>
<evidence type="ECO:0000259" key="7">
    <source>
        <dbReference type="PROSITE" id="PS50979"/>
    </source>
</evidence>
<dbReference type="InterPro" id="IPR011054">
    <property type="entry name" value="Rudment_hybrid_motif"/>
</dbReference>
<dbReference type="InterPro" id="IPR055268">
    <property type="entry name" value="PCB-like"/>
</dbReference>
<dbReference type="Gene3D" id="3.30.470.20">
    <property type="entry name" value="ATP-grasp fold, B domain"/>
    <property type="match status" value="1"/>
</dbReference>
<keyword evidence="3 5" id="KW-0067">ATP-binding</keyword>
<protein>
    <submittedName>
        <fullName evidence="8">Biotin carboxylase N-terminal domain-containing protein</fullName>
    </submittedName>
</protein>
<dbReference type="RefSeq" id="WP_369948733.1">
    <property type="nucleotide sequence ID" value="NZ_JBCLSH010000040.1"/>
</dbReference>
<evidence type="ECO:0000256" key="3">
    <source>
        <dbReference type="ARBA" id="ARBA00022840"/>
    </source>
</evidence>
<dbReference type="InterPro" id="IPR011764">
    <property type="entry name" value="Biotin_carboxylation_dom"/>
</dbReference>
<dbReference type="Pfam" id="PF02785">
    <property type="entry name" value="Biotin_carb_C"/>
    <property type="match status" value="1"/>
</dbReference>
<evidence type="ECO:0000256" key="5">
    <source>
        <dbReference type="PROSITE-ProRule" id="PRU00409"/>
    </source>
</evidence>
<keyword evidence="4" id="KW-0464">Manganese</keyword>
<dbReference type="SMART" id="SM00878">
    <property type="entry name" value="Biotin_carb_C"/>
    <property type="match status" value="1"/>
</dbReference>
<dbReference type="InterPro" id="IPR003379">
    <property type="entry name" value="Carboxylase_cons_dom"/>
</dbReference>
<dbReference type="InterPro" id="IPR011761">
    <property type="entry name" value="ATP-grasp"/>
</dbReference>
<organism evidence="8 9">
    <name type="scientific">Lactococcus ileimucosae</name>
    <dbReference type="NCBI Taxonomy" id="2941329"/>
    <lineage>
        <taxon>Bacteria</taxon>
        <taxon>Bacillati</taxon>
        <taxon>Bacillota</taxon>
        <taxon>Bacilli</taxon>
        <taxon>Lactobacillales</taxon>
        <taxon>Streptococcaceae</taxon>
        <taxon>Lactococcus</taxon>
    </lineage>
</organism>
<evidence type="ECO:0000256" key="4">
    <source>
        <dbReference type="ARBA" id="ARBA00023211"/>
    </source>
</evidence>
<keyword evidence="1" id="KW-0436">Ligase</keyword>
<evidence type="ECO:0000313" key="8">
    <source>
        <dbReference type="EMBL" id="MEY8444318.1"/>
    </source>
</evidence>
<dbReference type="EMBL" id="JBCLSH010000040">
    <property type="protein sequence ID" value="MEY8444318.1"/>
    <property type="molecule type" value="Genomic_DNA"/>
</dbReference>
<dbReference type="Proteomes" id="UP001565283">
    <property type="component" value="Unassembled WGS sequence"/>
</dbReference>
<dbReference type="SUPFAM" id="SSF56059">
    <property type="entry name" value="Glutathione synthetase ATP-binding domain-like"/>
    <property type="match status" value="1"/>
</dbReference>
<dbReference type="PANTHER" id="PTHR43778:SF2">
    <property type="entry name" value="PYRUVATE CARBOXYLASE, MITOCHONDRIAL"/>
    <property type="match status" value="1"/>
</dbReference>
<feature type="domain" description="Biotin carboxylation" evidence="7">
    <location>
        <begin position="1"/>
        <end position="447"/>
    </location>
</feature>
<name>A0ABV4D7F5_9LACT</name>
<comment type="caution">
    <text evidence="8">The sequence shown here is derived from an EMBL/GenBank/DDBJ whole genome shotgun (WGS) entry which is preliminary data.</text>
</comment>
<dbReference type="InterPro" id="IPR005479">
    <property type="entry name" value="CPAse_ATP-bd"/>
</dbReference>
<dbReference type="PROSITE" id="PS50979">
    <property type="entry name" value="BC"/>
    <property type="match status" value="1"/>
</dbReference>
<dbReference type="SUPFAM" id="SSF52440">
    <property type="entry name" value="PreATP-grasp domain"/>
    <property type="match status" value="1"/>
</dbReference>
<reference evidence="8 9" key="1">
    <citation type="submission" date="2024-03" db="EMBL/GenBank/DDBJ databases">
        <title>Mouse gut bacterial collection (mGBC) of GemPharmatech.</title>
        <authorList>
            <person name="He Y."/>
            <person name="Dong L."/>
            <person name="Wu D."/>
            <person name="Gao X."/>
            <person name="Lin Z."/>
        </authorList>
    </citation>
    <scope>NUCLEOTIDE SEQUENCE [LARGE SCALE GENOMIC DNA]</scope>
    <source>
        <strain evidence="8 9">61-15</strain>
    </source>
</reference>
<dbReference type="SUPFAM" id="SSF51246">
    <property type="entry name" value="Rudiment single hybrid motif"/>
    <property type="match status" value="1"/>
</dbReference>
<dbReference type="Pfam" id="PF02436">
    <property type="entry name" value="PYC_OADA"/>
    <property type="match status" value="1"/>
</dbReference>
<feature type="domain" description="ATP-grasp" evidence="6">
    <location>
        <begin position="120"/>
        <end position="313"/>
    </location>
</feature>